<dbReference type="AlphaFoldDB" id="A0AAX1QGJ4"/>
<keyword evidence="5" id="KW-0067">ATP-binding</keyword>
<gene>
    <name evidence="11" type="ORF">C4N27_13535</name>
</gene>
<dbReference type="InterPro" id="IPR006204">
    <property type="entry name" value="GHMP_kinase_N_dom"/>
</dbReference>
<dbReference type="InterPro" id="IPR000705">
    <property type="entry name" value="Galactokinase"/>
</dbReference>
<dbReference type="Pfam" id="PF08544">
    <property type="entry name" value="GHMP_kinases_C"/>
    <property type="match status" value="1"/>
</dbReference>
<dbReference type="PROSITE" id="PS00627">
    <property type="entry name" value="GHMP_KINASES_ATP"/>
    <property type="match status" value="1"/>
</dbReference>
<dbReference type="Pfam" id="PF00288">
    <property type="entry name" value="GHMP_kinases_N"/>
    <property type="match status" value="1"/>
</dbReference>
<keyword evidence="7" id="KW-0299">Galactose metabolism</keyword>
<proteinExistence type="predicted"/>
<dbReference type="InterPro" id="IPR020568">
    <property type="entry name" value="Ribosomal_Su5_D2-typ_SF"/>
</dbReference>
<evidence type="ECO:0000256" key="7">
    <source>
        <dbReference type="ARBA" id="ARBA00023144"/>
    </source>
</evidence>
<dbReference type="GO" id="GO:0006012">
    <property type="term" value="P:galactose metabolic process"/>
    <property type="evidence" value="ECO:0007669"/>
    <property type="project" value="UniProtKB-KW"/>
</dbReference>
<dbReference type="PIRSF" id="PIRSF000530">
    <property type="entry name" value="Galactokinase"/>
    <property type="match status" value="1"/>
</dbReference>
<evidence type="ECO:0000256" key="6">
    <source>
        <dbReference type="ARBA" id="ARBA00022842"/>
    </source>
</evidence>
<dbReference type="InterPro" id="IPR036554">
    <property type="entry name" value="GHMP_kinase_C_sf"/>
</dbReference>
<dbReference type="SUPFAM" id="SSF55060">
    <property type="entry name" value="GHMP Kinase, C-terminal domain"/>
    <property type="match status" value="1"/>
</dbReference>
<dbReference type="Proteomes" id="UP000250997">
    <property type="component" value="Unassembled WGS sequence"/>
</dbReference>
<dbReference type="InterPro" id="IPR006206">
    <property type="entry name" value="Mevalonate/galactokinase"/>
</dbReference>
<reference evidence="11 12" key="1">
    <citation type="submission" date="2018-02" db="EMBL/GenBank/DDBJ databases">
        <title>Complete genome sequencing of Faecalibacterium prausnitzii strains isolated from the human gut.</title>
        <authorList>
            <person name="Fitzgerald B.C."/>
            <person name="Shkoporov A.N."/>
            <person name="Ross P.R."/>
            <person name="Hill C."/>
        </authorList>
    </citation>
    <scope>NUCLEOTIDE SEQUENCE [LARGE SCALE GENOMIC DNA]</scope>
    <source>
        <strain evidence="11 12">APC942/18-1</strain>
    </source>
</reference>
<dbReference type="GO" id="GO:0005829">
    <property type="term" value="C:cytosol"/>
    <property type="evidence" value="ECO:0007669"/>
    <property type="project" value="TreeGrafter"/>
</dbReference>
<dbReference type="PRINTS" id="PR00959">
    <property type="entry name" value="MEVGALKINASE"/>
</dbReference>
<dbReference type="InterPro" id="IPR013750">
    <property type="entry name" value="GHMP_kinase_C_dom"/>
</dbReference>
<dbReference type="PANTHER" id="PTHR10457:SF6">
    <property type="entry name" value="GALACTURONOKINASE"/>
    <property type="match status" value="1"/>
</dbReference>
<dbReference type="Gene3D" id="3.30.70.890">
    <property type="entry name" value="GHMP kinase, C-terminal domain"/>
    <property type="match status" value="1"/>
</dbReference>
<evidence type="ECO:0000313" key="11">
    <source>
        <dbReference type="EMBL" id="RAW47726.1"/>
    </source>
</evidence>
<dbReference type="InterPro" id="IPR006203">
    <property type="entry name" value="GHMP_knse_ATP-bd_CS"/>
</dbReference>
<dbReference type="GO" id="GO:0004335">
    <property type="term" value="F:galactokinase activity"/>
    <property type="evidence" value="ECO:0007669"/>
    <property type="project" value="InterPro"/>
</dbReference>
<evidence type="ECO:0000313" key="12">
    <source>
        <dbReference type="Proteomes" id="UP000250997"/>
    </source>
</evidence>
<feature type="domain" description="GHMP kinase N-terminal" evidence="9">
    <location>
        <begin position="90"/>
        <end position="173"/>
    </location>
</feature>
<name>A0AAX1QGJ4_9FIRM</name>
<evidence type="ECO:0000256" key="1">
    <source>
        <dbReference type="ARBA" id="ARBA00022679"/>
    </source>
</evidence>
<protein>
    <submittedName>
        <fullName evidence="11">GHMP kinase</fullName>
    </submittedName>
</protein>
<dbReference type="EMBL" id="PRLA01000017">
    <property type="protein sequence ID" value="RAW47726.1"/>
    <property type="molecule type" value="Genomic_DNA"/>
</dbReference>
<organism evidence="11 12">
    <name type="scientific">Faecalibacterium prausnitzii</name>
    <dbReference type="NCBI Taxonomy" id="853"/>
    <lineage>
        <taxon>Bacteria</taxon>
        <taxon>Bacillati</taxon>
        <taxon>Bacillota</taxon>
        <taxon>Clostridia</taxon>
        <taxon>Eubacteriales</taxon>
        <taxon>Oscillospiraceae</taxon>
        <taxon>Faecalibacterium</taxon>
    </lineage>
</organism>
<dbReference type="InterPro" id="IPR014721">
    <property type="entry name" value="Ribsml_uS5_D2-typ_fold_subgr"/>
</dbReference>
<evidence type="ECO:0000259" key="9">
    <source>
        <dbReference type="Pfam" id="PF00288"/>
    </source>
</evidence>
<keyword evidence="3" id="KW-0547">Nucleotide-binding</keyword>
<dbReference type="PANTHER" id="PTHR10457">
    <property type="entry name" value="MEVALONATE KINASE/GALACTOKINASE"/>
    <property type="match status" value="1"/>
</dbReference>
<sequence length="390" mass="43812">MKCVEVYKELYHQEPFDVAFCPYRISPLGAHIDHQYGKINGLAIDKGIHMAYHPKQNGVVELQSLNFPKRAQFFVSAVPDEKQGDWADHLRGAAKMLGEKYRLKVGLSGIIEGSLPIGGLSSSASVIICFLSALCKVNGIHLEPMEMILTAKAAENQYVGVSCGKLDQSCEVLSKKNHLLYLDTKDDSYELIPTSEKMKPYKVAIFFSGLERSLKNSKYNLRQDECKAAAYALMGYAGMDYDTFANTRLRDVPFEVFEAYKDRLPELWRRRAEHYYSEFARAEKGAELWRKGDLEGYGQLVFESGKSSIYSYECGCDELKKLYEIMVDTDGIYGGRFSGAGFKGCCMALIDPDKTEDIEARVTAEYLKAFPALDGKYSFHLCESADGVEL</sequence>
<evidence type="ECO:0000259" key="10">
    <source>
        <dbReference type="Pfam" id="PF08544"/>
    </source>
</evidence>
<evidence type="ECO:0000256" key="8">
    <source>
        <dbReference type="ARBA" id="ARBA00023277"/>
    </source>
</evidence>
<comment type="caution">
    <text evidence="11">The sequence shown here is derived from an EMBL/GenBank/DDBJ whole genome shotgun (WGS) entry which is preliminary data.</text>
</comment>
<keyword evidence="1" id="KW-0808">Transferase</keyword>
<evidence type="ECO:0000256" key="2">
    <source>
        <dbReference type="ARBA" id="ARBA00022723"/>
    </source>
</evidence>
<keyword evidence="8" id="KW-0119">Carbohydrate metabolism</keyword>
<keyword evidence="2" id="KW-0479">Metal-binding</keyword>
<dbReference type="Gene3D" id="3.30.230.10">
    <property type="match status" value="1"/>
</dbReference>
<dbReference type="FunFam" id="3.30.70.890:FF:000001">
    <property type="entry name" value="Galactokinase"/>
    <property type="match status" value="1"/>
</dbReference>
<dbReference type="GO" id="GO:0005524">
    <property type="term" value="F:ATP binding"/>
    <property type="evidence" value="ECO:0007669"/>
    <property type="project" value="UniProtKB-KW"/>
</dbReference>
<evidence type="ECO:0000256" key="4">
    <source>
        <dbReference type="ARBA" id="ARBA00022777"/>
    </source>
</evidence>
<dbReference type="RefSeq" id="WP_158396750.1">
    <property type="nucleotide sequence ID" value="NZ_CP026548.1"/>
</dbReference>
<evidence type="ECO:0000256" key="5">
    <source>
        <dbReference type="ARBA" id="ARBA00022840"/>
    </source>
</evidence>
<keyword evidence="6" id="KW-0460">Magnesium</keyword>
<evidence type="ECO:0000256" key="3">
    <source>
        <dbReference type="ARBA" id="ARBA00022741"/>
    </source>
</evidence>
<keyword evidence="4 11" id="KW-0418">Kinase</keyword>
<accession>A0AAX1QGJ4</accession>
<feature type="domain" description="GHMP kinase C-terminal" evidence="10">
    <location>
        <begin position="290"/>
        <end position="366"/>
    </location>
</feature>
<dbReference type="GO" id="GO:0046872">
    <property type="term" value="F:metal ion binding"/>
    <property type="evidence" value="ECO:0007669"/>
    <property type="project" value="UniProtKB-KW"/>
</dbReference>
<dbReference type="SUPFAM" id="SSF54211">
    <property type="entry name" value="Ribosomal protein S5 domain 2-like"/>
    <property type="match status" value="1"/>
</dbReference>
<dbReference type="PRINTS" id="PR00473">
    <property type="entry name" value="GALCTOKINASE"/>
</dbReference>